<dbReference type="NCBIfam" id="NF008140">
    <property type="entry name" value="PRK10888.1"/>
    <property type="match status" value="1"/>
</dbReference>
<dbReference type="InterPro" id="IPR000092">
    <property type="entry name" value="Polyprenyl_synt"/>
</dbReference>
<dbReference type="RefSeq" id="WP_007525867.1">
    <property type="nucleotide sequence ID" value="NZ_CAURJL010000011.1"/>
</dbReference>
<evidence type="ECO:0000256" key="8">
    <source>
        <dbReference type="ARBA" id="ARBA00066511"/>
    </source>
</evidence>
<dbReference type="PROSITE" id="PS00444">
    <property type="entry name" value="POLYPRENYL_SYNTHASE_2"/>
    <property type="match status" value="1"/>
</dbReference>
<organism evidence="13 14">
    <name type="scientific">Haemophilus sputorum</name>
    <dbReference type="NCBI Taxonomy" id="1078480"/>
    <lineage>
        <taxon>Bacteria</taxon>
        <taxon>Pseudomonadati</taxon>
        <taxon>Pseudomonadota</taxon>
        <taxon>Gammaproteobacteria</taxon>
        <taxon>Pasteurellales</taxon>
        <taxon>Pasteurellaceae</taxon>
        <taxon>Haemophilus</taxon>
    </lineage>
</organism>
<keyword evidence="4" id="KW-0479">Metal-binding</keyword>
<gene>
    <name evidence="13" type="ORF">DPV93_08460</name>
</gene>
<comment type="similarity">
    <text evidence="2 12">Belongs to the FPP/GGPP synthase family.</text>
</comment>
<comment type="function">
    <text evidence="7">Supplies octaprenyl diphosphate, the precursor for the side chain of the isoprenoid quinones ubiquinone and menaquinone.</text>
</comment>
<name>A0A369YAZ8_9PAST</name>
<dbReference type="Pfam" id="PF00348">
    <property type="entry name" value="polyprenyl_synt"/>
    <property type="match status" value="1"/>
</dbReference>
<dbReference type="PROSITE" id="PS00723">
    <property type="entry name" value="POLYPRENYL_SYNTHASE_1"/>
    <property type="match status" value="1"/>
</dbReference>
<dbReference type="SUPFAM" id="SSF48576">
    <property type="entry name" value="Terpenoid synthases"/>
    <property type="match status" value="1"/>
</dbReference>
<dbReference type="EC" id="2.5.1.90" evidence="8"/>
<dbReference type="SFLD" id="SFLDS00005">
    <property type="entry name" value="Isoprenoid_Synthase_Type_I"/>
    <property type="match status" value="1"/>
</dbReference>
<comment type="catalytic activity">
    <reaction evidence="6">
        <text>5 isopentenyl diphosphate + (2E,6E)-farnesyl diphosphate = all-trans-octaprenyl diphosphate + 5 diphosphate</text>
        <dbReference type="Rhea" id="RHEA:27798"/>
        <dbReference type="ChEBI" id="CHEBI:33019"/>
        <dbReference type="ChEBI" id="CHEBI:57711"/>
        <dbReference type="ChEBI" id="CHEBI:128769"/>
        <dbReference type="ChEBI" id="CHEBI:175763"/>
        <dbReference type="EC" id="2.5.1.90"/>
    </reaction>
</comment>
<comment type="cofactor">
    <cofactor evidence="1">
        <name>Mg(2+)</name>
        <dbReference type="ChEBI" id="CHEBI:18420"/>
    </cofactor>
</comment>
<evidence type="ECO:0000256" key="4">
    <source>
        <dbReference type="ARBA" id="ARBA00022723"/>
    </source>
</evidence>
<dbReference type="PANTHER" id="PTHR12001">
    <property type="entry name" value="GERANYLGERANYL PYROPHOSPHATE SYNTHASE"/>
    <property type="match status" value="1"/>
</dbReference>
<evidence type="ECO:0000256" key="11">
    <source>
        <dbReference type="ARBA" id="ARBA00083124"/>
    </source>
</evidence>
<dbReference type="GO" id="GO:0008299">
    <property type="term" value="P:isoprenoid biosynthetic process"/>
    <property type="evidence" value="ECO:0007669"/>
    <property type="project" value="InterPro"/>
</dbReference>
<dbReference type="FunFam" id="1.10.600.10:FF:000002">
    <property type="entry name" value="Octaprenyl diphosphate synthase"/>
    <property type="match status" value="1"/>
</dbReference>
<accession>A0A369YAZ8</accession>
<evidence type="ECO:0000313" key="13">
    <source>
        <dbReference type="EMBL" id="RDE70550.1"/>
    </source>
</evidence>
<dbReference type="AlphaFoldDB" id="A0A369YAZ8"/>
<evidence type="ECO:0000256" key="3">
    <source>
        <dbReference type="ARBA" id="ARBA00022679"/>
    </source>
</evidence>
<evidence type="ECO:0000313" key="14">
    <source>
        <dbReference type="Proteomes" id="UP000253872"/>
    </source>
</evidence>
<evidence type="ECO:0000256" key="1">
    <source>
        <dbReference type="ARBA" id="ARBA00001946"/>
    </source>
</evidence>
<dbReference type="CDD" id="cd00685">
    <property type="entry name" value="Trans_IPPS_HT"/>
    <property type="match status" value="1"/>
</dbReference>
<evidence type="ECO:0000256" key="5">
    <source>
        <dbReference type="ARBA" id="ARBA00022842"/>
    </source>
</evidence>
<evidence type="ECO:0000256" key="2">
    <source>
        <dbReference type="ARBA" id="ARBA00006706"/>
    </source>
</evidence>
<dbReference type="PANTHER" id="PTHR12001:SF69">
    <property type="entry name" value="ALL TRANS-POLYPRENYL-DIPHOSPHATE SYNTHASE PDSS1"/>
    <property type="match status" value="1"/>
</dbReference>
<evidence type="ECO:0000256" key="7">
    <source>
        <dbReference type="ARBA" id="ARBA00055029"/>
    </source>
</evidence>
<dbReference type="Proteomes" id="UP000253872">
    <property type="component" value="Unassembled WGS sequence"/>
</dbReference>
<dbReference type="GO" id="GO:0106350">
    <property type="term" value="F:all-trans-octaprenyl-diphosphate synthase activity"/>
    <property type="evidence" value="ECO:0007669"/>
    <property type="project" value="UniProtKB-EC"/>
</dbReference>
<evidence type="ECO:0000256" key="10">
    <source>
        <dbReference type="ARBA" id="ARBA00079637"/>
    </source>
</evidence>
<evidence type="ECO:0000256" key="6">
    <source>
        <dbReference type="ARBA" id="ARBA00051506"/>
    </source>
</evidence>
<dbReference type="STRING" id="1035839.GCA_000238795_01708"/>
<dbReference type="InterPro" id="IPR033749">
    <property type="entry name" value="Polyprenyl_synt_CS"/>
</dbReference>
<keyword evidence="5" id="KW-0460">Magnesium</keyword>
<evidence type="ECO:0000256" key="9">
    <source>
        <dbReference type="ARBA" id="ARBA00072473"/>
    </source>
</evidence>
<dbReference type="Gene3D" id="1.10.600.10">
    <property type="entry name" value="Farnesyl Diphosphate Synthase"/>
    <property type="match status" value="1"/>
</dbReference>
<reference evidence="13 14" key="1">
    <citation type="submission" date="2018-05" db="EMBL/GenBank/DDBJ databases">
        <title>Draft Genome Sequences for a Diverse set of 7 Haemophilus Species.</title>
        <authorList>
            <person name="Nichols M."/>
            <person name="Topaz N."/>
            <person name="Wang X."/>
            <person name="Wang X."/>
            <person name="Boxrud D."/>
        </authorList>
    </citation>
    <scope>NUCLEOTIDE SEQUENCE [LARGE SCALE GENOMIC DNA]</scope>
    <source>
        <strain evidence="13 14">C2002001239</strain>
    </source>
</reference>
<protein>
    <recommendedName>
        <fullName evidence="9">Octaprenyl diphosphate synthase</fullName>
        <ecNumber evidence="8">2.5.1.90</ecNumber>
    </recommendedName>
    <alternativeName>
        <fullName evidence="11">All-trans-octaprenyl-diphosphate synthase</fullName>
    </alternativeName>
    <alternativeName>
        <fullName evidence="10">Octaprenyl pyrophosphate synthase</fullName>
    </alternativeName>
</protein>
<dbReference type="InterPro" id="IPR008949">
    <property type="entry name" value="Isoprenoid_synthase_dom_sf"/>
</dbReference>
<sequence>MSATLSLEQIQTLAAEEMQAVNAEILAQLNSDVPLINQLGFYIISGGGKRIRPLIAVLAAKALGYTGKKHVTTAAFIEFVHTATLLHDDVVDESDMRRGRETANAAFGNAASVLVGDYIYTRSFQMMTSVDSLKVLKVMSAATNALAEGEVQQLMNVNDPNTTEENYMKVIYNKTARLFEAATQCVAIVAEQSEEVEAALKAYGCYLGTAFQLVDDILDYSANAQTMGKNVGDDFVEGKPTLPLLHAMQHGTAEQAEMIRHAIENGGDIAKIDDVLAIMAEHKSLDFVMAKAKAEAQKAVDALSVLPESEYKQALISLAYLSVDRAY</sequence>
<dbReference type="GO" id="GO:0046872">
    <property type="term" value="F:metal ion binding"/>
    <property type="evidence" value="ECO:0007669"/>
    <property type="project" value="UniProtKB-KW"/>
</dbReference>
<comment type="caution">
    <text evidence="13">The sequence shown here is derived from an EMBL/GenBank/DDBJ whole genome shotgun (WGS) entry which is preliminary data.</text>
</comment>
<proteinExistence type="inferred from homology"/>
<keyword evidence="3 12" id="KW-0808">Transferase</keyword>
<evidence type="ECO:0000256" key="12">
    <source>
        <dbReference type="RuleBase" id="RU004466"/>
    </source>
</evidence>
<dbReference type="EMBL" id="QEPN01000007">
    <property type="protein sequence ID" value="RDE70550.1"/>
    <property type="molecule type" value="Genomic_DNA"/>
</dbReference>